<dbReference type="SUPFAM" id="SSF52980">
    <property type="entry name" value="Restriction endonuclease-like"/>
    <property type="match status" value="1"/>
</dbReference>
<evidence type="ECO:0000313" key="3">
    <source>
        <dbReference type="EMBL" id="PZN73781.1"/>
    </source>
</evidence>
<reference evidence="3 4" key="1">
    <citation type="journal article" date="2018" name="Aquat. Microb. Ecol.">
        <title>Gammaproteobacterial methanotrophs dominate.</title>
        <authorList>
            <person name="Rissanen A.J."/>
            <person name="Saarenheimo J."/>
            <person name="Tiirola M."/>
            <person name="Peura S."/>
            <person name="Aalto S.L."/>
            <person name="Karvinen A."/>
            <person name="Nykanen H."/>
        </authorList>
    </citation>
    <scope>NUCLEOTIDE SEQUENCE [LARGE SCALE GENOMIC DNA]</scope>
    <source>
        <strain evidence="3">AMbin10</strain>
    </source>
</reference>
<accession>A0A2W4QNT2</accession>
<feature type="domain" description="Restriction endonuclease type II EcoRII N-terminal" evidence="2">
    <location>
        <begin position="15"/>
        <end position="151"/>
    </location>
</feature>
<dbReference type="InterPro" id="IPR038365">
    <property type="entry name" value="EcoRII_C_sf"/>
</dbReference>
<dbReference type="Gene3D" id="3.40.91.80">
    <property type="match status" value="1"/>
</dbReference>
<dbReference type="InterPro" id="IPR011335">
    <property type="entry name" value="Restrct_endonuc-II-like"/>
</dbReference>
<dbReference type="AlphaFoldDB" id="A0A2W4QNT2"/>
<evidence type="ECO:0000313" key="4">
    <source>
        <dbReference type="Proteomes" id="UP000249396"/>
    </source>
</evidence>
<keyword evidence="3" id="KW-0378">Hydrolase</keyword>
<dbReference type="EMBL" id="QJPH01000446">
    <property type="protein sequence ID" value="PZN73781.1"/>
    <property type="molecule type" value="Genomic_DNA"/>
</dbReference>
<proteinExistence type="predicted"/>
<dbReference type="Pfam" id="PF09217">
    <property type="entry name" value="EcoRII-N"/>
    <property type="match status" value="1"/>
</dbReference>
<dbReference type="GO" id="GO:0003677">
    <property type="term" value="F:DNA binding"/>
    <property type="evidence" value="ECO:0007669"/>
    <property type="project" value="InterPro"/>
</dbReference>
<evidence type="ECO:0000259" key="1">
    <source>
        <dbReference type="Pfam" id="PF09019"/>
    </source>
</evidence>
<dbReference type="SUPFAM" id="SSF101936">
    <property type="entry name" value="DNA-binding pseudobarrel domain"/>
    <property type="match status" value="1"/>
</dbReference>
<dbReference type="InterPro" id="IPR015300">
    <property type="entry name" value="DNA-bd_pseudobarrel_sf"/>
</dbReference>
<feature type="domain" description="Restriction endonuclease type II EcoRII C-terminal" evidence="1">
    <location>
        <begin position="223"/>
        <end position="386"/>
    </location>
</feature>
<dbReference type="GO" id="GO:0009036">
    <property type="term" value="F:type II site-specific deoxyribonuclease activity"/>
    <property type="evidence" value="ECO:0007669"/>
    <property type="project" value="InterPro"/>
</dbReference>
<dbReference type="Pfam" id="PF09019">
    <property type="entry name" value="EcoRII-C"/>
    <property type="match status" value="1"/>
</dbReference>
<dbReference type="GO" id="GO:0009307">
    <property type="term" value="P:DNA restriction-modification system"/>
    <property type="evidence" value="ECO:0007669"/>
    <property type="project" value="InterPro"/>
</dbReference>
<dbReference type="InterPro" id="IPR023372">
    <property type="entry name" value="Rest_endonuc_II_EcoRII_N"/>
</dbReference>
<gene>
    <name evidence="3" type="ORF">DM484_22255</name>
</gene>
<evidence type="ECO:0000259" key="2">
    <source>
        <dbReference type="Pfam" id="PF09217"/>
    </source>
</evidence>
<protein>
    <submittedName>
        <fullName evidence="3">Restriction endonuclease</fullName>
    </submittedName>
</protein>
<dbReference type="InterPro" id="IPR015109">
    <property type="entry name" value="Restrct_endonuc_II_EcoRII_C"/>
</dbReference>
<name>A0A2W4QNT2_9GAMM</name>
<keyword evidence="3" id="KW-0255">Endonuclease</keyword>
<sequence>MQESIDTWLVKVSCNNWVWYAKRLSANDAGATESHQAGIYIPKHILWAIFPSTQDGSNPDARFPSEIFPQMEKRNLRAVWYNEKTRNESRITQWNRPSRILEPDMTGGLVLFAFQLESGKNPIEAWIWFCQNEEEESIIEEIIGVIEPGEGLLHDPLGLATSLISKPQSKGCSLTESDIPFAWLSEFPNAQVLIDYALSLMPAKKGKADARLLARRECETALFYSVERTFVLPRIKHGFATVDEFVDYANSVTNRRKSRAGRSLELQLKSIFTEENLSFAHGEISEGNKKPDFLFPSIQAYQNLNWPDTKLRMLAAKTTCKDRWRQILNEADRIPAKHLVTLQQGVSENQFKEMRKAGVILVVPQALHKNYPASVQPEIMTLGAFIKEAKTACM</sequence>
<keyword evidence="3" id="KW-0540">Nuclease</keyword>
<organism evidence="3 4">
    <name type="scientific">Candidatus Methylumidiphilus alinenensis</name>
    <dbReference type="NCBI Taxonomy" id="2202197"/>
    <lineage>
        <taxon>Bacteria</taxon>
        <taxon>Pseudomonadati</taxon>
        <taxon>Pseudomonadota</taxon>
        <taxon>Gammaproteobacteria</taxon>
        <taxon>Methylococcales</taxon>
        <taxon>Candidatus Methylumidiphilus</taxon>
    </lineage>
</organism>
<dbReference type="Proteomes" id="UP000249396">
    <property type="component" value="Unassembled WGS sequence"/>
</dbReference>
<comment type="caution">
    <text evidence="3">The sequence shown here is derived from an EMBL/GenBank/DDBJ whole genome shotgun (WGS) entry which is preliminary data.</text>
</comment>
<dbReference type="Gene3D" id="2.40.330.10">
    <property type="entry name" value="DNA-binding pseudobarrel domain"/>
    <property type="match status" value="1"/>
</dbReference>